<sequence>MVYHIPQGMANLWAPELHAVRGNLYIYFAMDDGNNDYHRMYVIKAYNSSDPMGQWGPAKRLYTEDEIDYWAIDGTIFEYNSKLYFIWSGWPDVNVGFPQNLYIAEMCDPETICSKRVLLREPKFDWEGPLLEGPYILQRAGRVFLVFSAHTTWGPDYCLGIMGIDNQMDVMDSYNWWHNNDGCVFYRNDNENVFCTGHASFTTSTDYLETWIVFHATNDVNDPGSRRVARVEKLDWDSNNMPIFPRPSGDSIALQVPSGQLQETYINPVLDGLSADPSAILIGGWYYFVVSTNTERELTILKSRWLTDFREAERSVAYSAPPEHSNVWAAEMHMIRGELYMYFTQDKTGESHRNYVIKANDPNNPMNGWSAPTRLMPEDDHFSIDGTVLQYSNGRLYYIYCSVDDGVPMSLYIAPMSSPMKISGPRVLLRSPHSEWDNHGGPVNEGPFIVRNADRVFLVFSGSSTWTPDYCLSMMGIDNVKDPLVRSNWWDDLDRCVFFKNEEEGIYTTGHASFTSSPDGTETWMLYHATDDPNSNEYSTRIARADRITWAEDHAPIFPRPTNQRRPAPSGQTLVLPTENLGVTFQVAPLLLIFHVIVYILYNLSVE</sequence>
<feature type="active site" description="Proton acceptor" evidence="5">
    <location>
        <position position="276"/>
    </location>
</feature>
<dbReference type="AlphaFoldDB" id="A0A9Q0MKQ1"/>
<dbReference type="SUPFAM" id="SSF75005">
    <property type="entry name" value="Arabinanase/levansucrase/invertase"/>
    <property type="match status" value="2"/>
</dbReference>
<dbReference type="InterPro" id="IPR023296">
    <property type="entry name" value="Glyco_hydro_beta-prop_sf"/>
</dbReference>
<evidence type="ECO:0000256" key="3">
    <source>
        <dbReference type="ARBA" id="ARBA00022801"/>
    </source>
</evidence>
<keyword evidence="7" id="KW-1133">Transmembrane helix</keyword>
<evidence type="ECO:0000256" key="2">
    <source>
        <dbReference type="ARBA" id="ARBA00022729"/>
    </source>
</evidence>
<dbReference type="Proteomes" id="UP001151699">
    <property type="component" value="Unassembled WGS sequence"/>
</dbReference>
<evidence type="ECO:0000313" key="8">
    <source>
        <dbReference type="EMBL" id="KAJ6620840.1"/>
    </source>
</evidence>
<dbReference type="PANTHER" id="PTHR43817">
    <property type="entry name" value="GLYCOSYL HYDROLASE"/>
    <property type="match status" value="1"/>
</dbReference>
<organism evidence="8 9">
    <name type="scientific">Pseudolycoriella hygida</name>
    <dbReference type="NCBI Taxonomy" id="35572"/>
    <lineage>
        <taxon>Eukaryota</taxon>
        <taxon>Metazoa</taxon>
        <taxon>Ecdysozoa</taxon>
        <taxon>Arthropoda</taxon>
        <taxon>Hexapoda</taxon>
        <taxon>Insecta</taxon>
        <taxon>Pterygota</taxon>
        <taxon>Neoptera</taxon>
        <taxon>Endopterygota</taxon>
        <taxon>Diptera</taxon>
        <taxon>Nematocera</taxon>
        <taxon>Sciaroidea</taxon>
        <taxon>Sciaridae</taxon>
        <taxon>Pseudolycoriella</taxon>
    </lineage>
</organism>
<feature type="site" description="Important for catalytic activity, responsible for pKa modulation of the active site Glu and correct orientation of both the proton donor and substrate" evidence="6">
    <location>
        <position position="385"/>
    </location>
</feature>
<dbReference type="EMBL" id="WJQU01003957">
    <property type="protein sequence ID" value="KAJ6620840.1"/>
    <property type="molecule type" value="Genomic_DNA"/>
</dbReference>
<evidence type="ECO:0000256" key="7">
    <source>
        <dbReference type="SAM" id="Phobius"/>
    </source>
</evidence>
<reference evidence="8" key="1">
    <citation type="submission" date="2022-07" db="EMBL/GenBank/DDBJ databases">
        <authorList>
            <person name="Trinca V."/>
            <person name="Uliana J.V.C."/>
            <person name="Torres T.T."/>
            <person name="Ward R.J."/>
            <person name="Monesi N."/>
        </authorList>
    </citation>
    <scope>NUCLEOTIDE SEQUENCE</scope>
    <source>
        <strain evidence="8">HSMRA1968</strain>
        <tissue evidence="8">Whole embryos</tissue>
    </source>
</reference>
<name>A0A9Q0MKQ1_9DIPT</name>
<feature type="active site" description="Proton donor" evidence="5">
    <location>
        <position position="445"/>
    </location>
</feature>
<comment type="caution">
    <text evidence="8">The sequence shown here is derived from an EMBL/GenBank/DDBJ whole genome shotgun (WGS) entry which is preliminary data.</text>
</comment>
<keyword evidence="2" id="KW-0732">Signal</keyword>
<accession>A0A9Q0MKQ1</accession>
<evidence type="ECO:0000256" key="1">
    <source>
        <dbReference type="ARBA" id="ARBA00009865"/>
    </source>
</evidence>
<feature type="transmembrane region" description="Helical" evidence="7">
    <location>
        <begin position="583"/>
        <end position="602"/>
    </location>
</feature>
<gene>
    <name evidence="8" type="primary">abfB</name>
    <name evidence="8" type="ORF">Bhyg_17281</name>
</gene>
<keyword evidence="7" id="KW-0812">Transmembrane</keyword>
<evidence type="ECO:0000313" key="9">
    <source>
        <dbReference type="Proteomes" id="UP001151699"/>
    </source>
</evidence>
<dbReference type="PANTHER" id="PTHR43817:SF1">
    <property type="entry name" value="HYDROLASE, FAMILY 43, PUTATIVE (AFU_ORTHOLOGUE AFUA_3G01660)-RELATED"/>
    <property type="match status" value="1"/>
</dbReference>
<dbReference type="Pfam" id="PF04616">
    <property type="entry name" value="Glyco_hydro_43"/>
    <property type="match status" value="2"/>
</dbReference>
<keyword evidence="9" id="KW-1185">Reference proteome</keyword>
<keyword evidence="4" id="KW-0326">Glycosidase</keyword>
<dbReference type="Gene3D" id="2.115.10.20">
    <property type="entry name" value="Glycosyl hydrolase domain, family 43"/>
    <property type="match status" value="2"/>
</dbReference>
<dbReference type="InterPro" id="IPR006710">
    <property type="entry name" value="Glyco_hydro_43"/>
</dbReference>
<keyword evidence="7" id="KW-0472">Membrane</keyword>
<keyword evidence="3" id="KW-0378">Hydrolase</keyword>
<dbReference type="GO" id="GO:0004553">
    <property type="term" value="F:hydrolase activity, hydrolyzing O-glycosyl compounds"/>
    <property type="evidence" value="ECO:0007669"/>
    <property type="project" value="InterPro"/>
</dbReference>
<dbReference type="CDD" id="cd18820">
    <property type="entry name" value="GH43_LbAraf43-like"/>
    <property type="match status" value="2"/>
</dbReference>
<evidence type="ECO:0000256" key="4">
    <source>
        <dbReference type="ARBA" id="ARBA00023295"/>
    </source>
</evidence>
<protein>
    <submittedName>
        <fullName evidence="8">Alpha-L-arabinofuranosidase B</fullName>
    </submittedName>
</protein>
<comment type="similarity">
    <text evidence="1">Belongs to the glycosyl hydrolase 43 family.</text>
</comment>
<evidence type="ECO:0000256" key="5">
    <source>
        <dbReference type="PIRSR" id="PIRSR606710-1"/>
    </source>
</evidence>
<proteinExistence type="inferred from homology"/>
<dbReference type="GO" id="GO:0005975">
    <property type="term" value="P:carbohydrate metabolic process"/>
    <property type="evidence" value="ECO:0007669"/>
    <property type="project" value="InterPro"/>
</dbReference>
<dbReference type="OrthoDB" id="272289at2759"/>
<evidence type="ECO:0000256" key="6">
    <source>
        <dbReference type="PIRSR" id="PIRSR606710-2"/>
    </source>
</evidence>